<reference evidence="3" key="1">
    <citation type="submission" date="2018-05" db="EMBL/GenBank/DDBJ databases">
        <authorList>
            <person name="Lanie J.A."/>
            <person name="Ng W.-L."/>
            <person name="Kazmierczak K.M."/>
            <person name="Andrzejewski T.M."/>
            <person name="Davidsen T.M."/>
            <person name="Wayne K.J."/>
            <person name="Tettelin H."/>
            <person name="Glass J.I."/>
            <person name="Rusch D."/>
            <person name="Podicherti R."/>
            <person name="Tsui H.-C.T."/>
            <person name="Winkler M.E."/>
        </authorList>
    </citation>
    <scope>NUCLEOTIDE SEQUENCE</scope>
</reference>
<dbReference type="SUPFAM" id="SSF53474">
    <property type="entry name" value="alpha/beta-Hydrolases"/>
    <property type="match status" value="1"/>
</dbReference>
<accession>A0A381SFH8</accession>
<protein>
    <recommendedName>
        <fullName evidence="2">AB hydrolase-1 domain-containing protein</fullName>
    </recommendedName>
</protein>
<dbReference type="InterPro" id="IPR050266">
    <property type="entry name" value="AB_hydrolase_sf"/>
</dbReference>
<gene>
    <name evidence="3" type="ORF">METZ01_LOCUS55669</name>
</gene>
<dbReference type="AlphaFoldDB" id="A0A381SFH8"/>
<dbReference type="PRINTS" id="PR00111">
    <property type="entry name" value="ABHYDROLASE"/>
</dbReference>
<dbReference type="InterPro" id="IPR000073">
    <property type="entry name" value="AB_hydrolase_1"/>
</dbReference>
<dbReference type="Gene3D" id="3.40.50.1820">
    <property type="entry name" value="alpha/beta hydrolase"/>
    <property type="match status" value="1"/>
</dbReference>
<name>A0A381SFH8_9ZZZZ</name>
<organism evidence="3">
    <name type="scientific">marine metagenome</name>
    <dbReference type="NCBI Taxonomy" id="408172"/>
    <lineage>
        <taxon>unclassified sequences</taxon>
        <taxon>metagenomes</taxon>
        <taxon>ecological metagenomes</taxon>
    </lineage>
</organism>
<evidence type="ECO:0000256" key="1">
    <source>
        <dbReference type="ARBA" id="ARBA00022801"/>
    </source>
</evidence>
<proteinExistence type="predicted"/>
<dbReference type="PANTHER" id="PTHR43798">
    <property type="entry name" value="MONOACYLGLYCEROL LIPASE"/>
    <property type="match status" value="1"/>
</dbReference>
<dbReference type="GO" id="GO:0016787">
    <property type="term" value="F:hydrolase activity"/>
    <property type="evidence" value="ECO:0007669"/>
    <property type="project" value="UniProtKB-KW"/>
</dbReference>
<evidence type="ECO:0000259" key="2">
    <source>
        <dbReference type="Pfam" id="PF00561"/>
    </source>
</evidence>
<evidence type="ECO:0000313" key="3">
    <source>
        <dbReference type="EMBL" id="SVA02815.1"/>
    </source>
</evidence>
<dbReference type="Pfam" id="PF00561">
    <property type="entry name" value="Abhydrolase_1"/>
    <property type="match status" value="1"/>
</dbReference>
<dbReference type="EMBL" id="UINC01003044">
    <property type="protein sequence ID" value="SVA02815.1"/>
    <property type="molecule type" value="Genomic_DNA"/>
</dbReference>
<sequence length="291" mass="32780">MIISTSDNVKLNVQKTGEGTAVLFVHEFGGDQRSWKPQINYFSRRYECITFNARGYPPSDVPESIESYSQERAIEDIADVMKELSVDKAHIVGLSMGGFAALHFGIKYPEKAISLTVAGSGYGAEKQYEDYFRNVSKDVASQFIKLGSKEFSKIYAKASSRIPFLIKDKTGWEDFLKILSEHSNVGASMTMKGVQAKRPSLYDLEDKIKNIEIPTLIVLGDEDDHCINPGIFLKRCIKASGLLILPKTGHTINLEEPSYFNNFLSDFFSQVENNKWLPRDPRSNPQEIMKT</sequence>
<keyword evidence="1" id="KW-0378">Hydrolase</keyword>
<dbReference type="PANTHER" id="PTHR43798:SF31">
    <property type="entry name" value="AB HYDROLASE SUPERFAMILY PROTEIN YCLE"/>
    <property type="match status" value="1"/>
</dbReference>
<feature type="domain" description="AB hydrolase-1" evidence="2">
    <location>
        <begin position="21"/>
        <end position="257"/>
    </location>
</feature>
<dbReference type="GO" id="GO:0016020">
    <property type="term" value="C:membrane"/>
    <property type="evidence" value="ECO:0007669"/>
    <property type="project" value="TreeGrafter"/>
</dbReference>
<dbReference type="InterPro" id="IPR029058">
    <property type="entry name" value="AB_hydrolase_fold"/>
</dbReference>